<proteinExistence type="predicted"/>
<dbReference type="STRING" id="1331196.A0A1B9IEL9"/>
<reference evidence="2 3" key="1">
    <citation type="submission" date="2013-07" db="EMBL/GenBank/DDBJ databases">
        <title>The Genome Sequence of Kwoniella mangroviensis CBS10435.</title>
        <authorList>
            <consortium name="The Broad Institute Genome Sequencing Platform"/>
            <person name="Cuomo C."/>
            <person name="Litvintseva A."/>
            <person name="Chen Y."/>
            <person name="Heitman J."/>
            <person name="Sun S."/>
            <person name="Springer D."/>
            <person name="Dromer F."/>
            <person name="Young S.K."/>
            <person name="Zeng Q."/>
            <person name="Gargeya S."/>
            <person name="Fitzgerald M."/>
            <person name="Abouelleil A."/>
            <person name="Alvarado L."/>
            <person name="Berlin A.M."/>
            <person name="Chapman S.B."/>
            <person name="Dewar J."/>
            <person name="Goldberg J."/>
            <person name="Griggs A."/>
            <person name="Gujja S."/>
            <person name="Hansen M."/>
            <person name="Howarth C."/>
            <person name="Imamovic A."/>
            <person name="Larimer J."/>
            <person name="McCowan C."/>
            <person name="Murphy C."/>
            <person name="Pearson M."/>
            <person name="Priest M."/>
            <person name="Roberts A."/>
            <person name="Saif S."/>
            <person name="Shea T."/>
            <person name="Sykes S."/>
            <person name="Wortman J."/>
            <person name="Nusbaum C."/>
            <person name="Birren B."/>
        </authorList>
    </citation>
    <scope>NUCLEOTIDE SEQUENCE [LARGE SCALE GENOMIC DNA]</scope>
    <source>
        <strain evidence="2 3">CBS 10435</strain>
    </source>
</reference>
<evidence type="ECO:0000313" key="3">
    <source>
        <dbReference type="Proteomes" id="UP000092583"/>
    </source>
</evidence>
<protein>
    <recommendedName>
        <fullName evidence="1">BTB domain-containing protein</fullName>
    </recommendedName>
</protein>
<dbReference type="InterPro" id="IPR000210">
    <property type="entry name" value="BTB/POZ_dom"/>
</dbReference>
<dbReference type="AlphaFoldDB" id="A0A1B9IEL9"/>
<accession>A0A1B9IEL9</accession>
<evidence type="ECO:0000313" key="2">
    <source>
        <dbReference type="EMBL" id="OCF53985.1"/>
    </source>
</evidence>
<sequence>MTSTDNKIPSRSPAYDEDGADITLISSEAEEFKVHAYMLKANSTIFRDMLGDPAFRPSGSIDIEASSEDLTYFLNFMYKCHAEAPQTWDQAKRILDLCDKFDCEIVSKRIRCRLKRVVRGDPWEAFALASHHHDIKMAEWASRGLGFDEKRKNITSDTISLADASKVSLPYLLGFLHLSHSSVSWNETTRTYEKNWNSLGKKFTLRE</sequence>
<feature type="domain" description="BTB" evidence="1">
    <location>
        <begin position="20"/>
        <end position="86"/>
    </location>
</feature>
<gene>
    <name evidence="2" type="ORF">L486_08519</name>
</gene>
<dbReference type="Gene3D" id="3.30.710.10">
    <property type="entry name" value="Potassium Channel Kv1.1, Chain A"/>
    <property type="match status" value="1"/>
</dbReference>
<reference evidence="3" key="2">
    <citation type="submission" date="2013-12" db="EMBL/GenBank/DDBJ databases">
        <title>Evolution of pathogenesis and genome organization in the Tremellales.</title>
        <authorList>
            <person name="Cuomo C."/>
            <person name="Litvintseva A."/>
            <person name="Heitman J."/>
            <person name="Chen Y."/>
            <person name="Sun S."/>
            <person name="Springer D."/>
            <person name="Dromer F."/>
            <person name="Young S."/>
            <person name="Zeng Q."/>
            <person name="Chapman S."/>
            <person name="Gujja S."/>
            <person name="Saif S."/>
            <person name="Birren B."/>
        </authorList>
    </citation>
    <scope>NUCLEOTIDE SEQUENCE [LARGE SCALE GENOMIC DNA]</scope>
    <source>
        <strain evidence="3">CBS 10435</strain>
    </source>
</reference>
<dbReference type="InterPro" id="IPR011333">
    <property type="entry name" value="SKP1/BTB/POZ_sf"/>
</dbReference>
<dbReference type="Proteomes" id="UP000092583">
    <property type="component" value="Unassembled WGS sequence"/>
</dbReference>
<name>A0A1B9IEL9_9TREE</name>
<dbReference type="SMART" id="SM00225">
    <property type="entry name" value="BTB"/>
    <property type="match status" value="1"/>
</dbReference>
<evidence type="ECO:0000259" key="1">
    <source>
        <dbReference type="PROSITE" id="PS50097"/>
    </source>
</evidence>
<dbReference type="EMBL" id="KV700099">
    <property type="protein sequence ID" value="OCF53985.1"/>
    <property type="molecule type" value="Genomic_DNA"/>
</dbReference>
<dbReference type="Pfam" id="PF00651">
    <property type="entry name" value="BTB"/>
    <property type="match status" value="1"/>
</dbReference>
<dbReference type="OrthoDB" id="2596482at2759"/>
<dbReference type="PROSITE" id="PS50097">
    <property type="entry name" value="BTB"/>
    <property type="match status" value="1"/>
</dbReference>
<keyword evidence="3" id="KW-1185">Reference proteome</keyword>
<dbReference type="CDD" id="cd18186">
    <property type="entry name" value="BTB_POZ_ZBTB_KLHL-like"/>
    <property type="match status" value="1"/>
</dbReference>
<organism evidence="2 3">
    <name type="scientific">Kwoniella mangroviensis CBS 10435</name>
    <dbReference type="NCBI Taxonomy" id="1331196"/>
    <lineage>
        <taxon>Eukaryota</taxon>
        <taxon>Fungi</taxon>
        <taxon>Dikarya</taxon>
        <taxon>Basidiomycota</taxon>
        <taxon>Agaricomycotina</taxon>
        <taxon>Tremellomycetes</taxon>
        <taxon>Tremellales</taxon>
        <taxon>Cryptococcaceae</taxon>
        <taxon>Kwoniella</taxon>
    </lineage>
</organism>
<dbReference type="SUPFAM" id="SSF54695">
    <property type="entry name" value="POZ domain"/>
    <property type="match status" value="1"/>
</dbReference>